<name>A0ABQ1LL03_9SPHI</name>
<protein>
    <recommendedName>
        <fullName evidence="4">DUF4407 domain-containing protein</fullName>
    </recommendedName>
</protein>
<feature type="transmembrane region" description="Helical" evidence="1">
    <location>
        <begin position="61"/>
        <end position="79"/>
    </location>
</feature>
<dbReference type="EMBL" id="BMIK01000004">
    <property type="protein sequence ID" value="GGC25314.1"/>
    <property type="molecule type" value="Genomic_DNA"/>
</dbReference>
<evidence type="ECO:0000256" key="1">
    <source>
        <dbReference type="SAM" id="Phobius"/>
    </source>
</evidence>
<dbReference type="InterPro" id="IPR025519">
    <property type="entry name" value="DUF4407"/>
</dbReference>
<reference evidence="3" key="1">
    <citation type="journal article" date="2019" name="Int. J. Syst. Evol. Microbiol.">
        <title>The Global Catalogue of Microorganisms (GCM) 10K type strain sequencing project: providing services to taxonomists for standard genome sequencing and annotation.</title>
        <authorList>
            <consortium name="The Broad Institute Genomics Platform"/>
            <consortium name="The Broad Institute Genome Sequencing Center for Infectious Disease"/>
            <person name="Wu L."/>
            <person name="Ma J."/>
        </authorList>
    </citation>
    <scope>NUCLEOTIDE SEQUENCE [LARGE SCALE GENOMIC DNA]</scope>
    <source>
        <strain evidence="3">CGMCC 1.15342</strain>
    </source>
</reference>
<keyword evidence="3" id="KW-1185">Reference proteome</keyword>
<keyword evidence="1" id="KW-0472">Membrane</keyword>
<keyword evidence="1" id="KW-0812">Transmembrane</keyword>
<dbReference type="Pfam" id="PF14362">
    <property type="entry name" value="DUF4407"/>
    <property type="match status" value="1"/>
</dbReference>
<dbReference type="RefSeq" id="WP_188749470.1">
    <property type="nucleotide sequence ID" value="NZ_BMIK01000004.1"/>
</dbReference>
<proteinExistence type="predicted"/>
<feature type="transmembrane region" description="Helical" evidence="1">
    <location>
        <begin position="29"/>
        <end position="55"/>
    </location>
</feature>
<keyword evidence="1" id="KW-1133">Transmembrane helix</keyword>
<evidence type="ECO:0000313" key="3">
    <source>
        <dbReference type="Proteomes" id="UP000597338"/>
    </source>
</evidence>
<gene>
    <name evidence="2" type="ORF">GCM10011386_16550</name>
</gene>
<evidence type="ECO:0000313" key="2">
    <source>
        <dbReference type="EMBL" id="GGC25314.1"/>
    </source>
</evidence>
<comment type="caution">
    <text evidence="2">The sequence shown here is derived from an EMBL/GenBank/DDBJ whole genome shotgun (WGS) entry which is preliminary data.</text>
</comment>
<organism evidence="2 3">
    <name type="scientific">Parapedobacter defluvii</name>
    <dbReference type="NCBI Taxonomy" id="2045106"/>
    <lineage>
        <taxon>Bacteria</taxon>
        <taxon>Pseudomonadati</taxon>
        <taxon>Bacteroidota</taxon>
        <taxon>Sphingobacteriia</taxon>
        <taxon>Sphingobacteriales</taxon>
        <taxon>Sphingobacteriaceae</taxon>
        <taxon>Parapedobacter</taxon>
    </lineage>
</organism>
<sequence>MNKVTQFFWWCSGVHQATIAKYPAEQNKYVGIGATIFFTGLFAALSGGYALYFVFSGTSFSIVYALLFGLLWGLAIFNMDRYIVSSINKNASGGKQFLQATPRILLAVLIGIVIARPLELKVFDKEIREQLRTTYLDRQRAHIDTLNKAFEGKYAIELAKTAELKTERDSLESAIKSDRIKLKMETFGEKTVETSGIVGYGPYAKQRQAELDKQEQYLDTLRSRIQQQEIYLRQRKQFEGLLDNQLLTGGSLDSVVNLAGFADRNAALGNLKYNQDGSVNSTNYWSITFIMLLFIFFECLPVFVKLMSARDAYDITLYDQQKVDIHHSGKNRDAEINAMDQTHDHHIQTLIHRRTRELDAEDYT</sequence>
<accession>A0ABQ1LL03</accession>
<feature type="transmembrane region" description="Helical" evidence="1">
    <location>
        <begin position="284"/>
        <end position="304"/>
    </location>
</feature>
<dbReference type="Proteomes" id="UP000597338">
    <property type="component" value="Unassembled WGS sequence"/>
</dbReference>
<evidence type="ECO:0008006" key="4">
    <source>
        <dbReference type="Google" id="ProtNLM"/>
    </source>
</evidence>